<gene>
    <name evidence="1" type="ORF">M408DRAFT_288863</name>
</gene>
<sequence>MRRVRGLGMENESNEPWGTCPTFFMRTARLPRAIQARGKAFFPRWHFDTVWFAPRCESIWFGFSFPRQPGSTFGFLRAQYGGLLGRNRCGVPAENGRCFTLFE</sequence>
<dbReference type="AlphaFoldDB" id="A0A0C3B1H1"/>
<dbReference type="HOGENOM" id="CLU_2265388_0_0_1"/>
<reference evidence="2" key="2">
    <citation type="submission" date="2015-01" db="EMBL/GenBank/DDBJ databases">
        <title>Evolutionary Origins and Diversification of the Mycorrhizal Mutualists.</title>
        <authorList>
            <consortium name="DOE Joint Genome Institute"/>
            <consortium name="Mycorrhizal Genomics Consortium"/>
            <person name="Kohler A."/>
            <person name="Kuo A."/>
            <person name="Nagy L.G."/>
            <person name="Floudas D."/>
            <person name="Copeland A."/>
            <person name="Barry K.W."/>
            <person name="Cichocki N."/>
            <person name="Veneault-Fourrey C."/>
            <person name="LaButti K."/>
            <person name="Lindquist E.A."/>
            <person name="Lipzen A."/>
            <person name="Lundell T."/>
            <person name="Morin E."/>
            <person name="Murat C."/>
            <person name="Riley R."/>
            <person name="Ohm R."/>
            <person name="Sun H."/>
            <person name="Tunlid A."/>
            <person name="Henrissat B."/>
            <person name="Grigoriev I.V."/>
            <person name="Hibbett D.S."/>
            <person name="Martin F."/>
        </authorList>
    </citation>
    <scope>NUCLEOTIDE SEQUENCE [LARGE SCALE GENOMIC DNA]</scope>
    <source>
        <strain evidence="2">MAFF 305830</strain>
    </source>
</reference>
<evidence type="ECO:0000313" key="2">
    <source>
        <dbReference type="Proteomes" id="UP000054097"/>
    </source>
</evidence>
<name>A0A0C3B1H1_SERVB</name>
<evidence type="ECO:0000313" key="1">
    <source>
        <dbReference type="EMBL" id="KIM30650.1"/>
    </source>
</evidence>
<proteinExistence type="predicted"/>
<accession>A0A0C3B1H1</accession>
<reference evidence="1 2" key="1">
    <citation type="submission" date="2014-04" db="EMBL/GenBank/DDBJ databases">
        <authorList>
            <consortium name="DOE Joint Genome Institute"/>
            <person name="Kuo A."/>
            <person name="Zuccaro A."/>
            <person name="Kohler A."/>
            <person name="Nagy L.G."/>
            <person name="Floudas D."/>
            <person name="Copeland A."/>
            <person name="Barry K.W."/>
            <person name="Cichocki N."/>
            <person name="Veneault-Fourrey C."/>
            <person name="LaButti K."/>
            <person name="Lindquist E.A."/>
            <person name="Lipzen A."/>
            <person name="Lundell T."/>
            <person name="Morin E."/>
            <person name="Murat C."/>
            <person name="Sun H."/>
            <person name="Tunlid A."/>
            <person name="Henrissat B."/>
            <person name="Grigoriev I.V."/>
            <person name="Hibbett D.S."/>
            <person name="Martin F."/>
            <person name="Nordberg H.P."/>
            <person name="Cantor M.N."/>
            <person name="Hua S.X."/>
        </authorList>
    </citation>
    <scope>NUCLEOTIDE SEQUENCE [LARGE SCALE GENOMIC DNA]</scope>
    <source>
        <strain evidence="1 2">MAFF 305830</strain>
    </source>
</reference>
<protein>
    <submittedName>
        <fullName evidence="1">Uncharacterized protein</fullName>
    </submittedName>
</protein>
<organism evidence="1 2">
    <name type="scientific">Serendipita vermifera MAFF 305830</name>
    <dbReference type="NCBI Taxonomy" id="933852"/>
    <lineage>
        <taxon>Eukaryota</taxon>
        <taxon>Fungi</taxon>
        <taxon>Dikarya</taxon>
        <taxon>Basidiomycota</taxon>
        <taxon>Agaricomycotina</taxon>
        <taxon>Agaricomycetes</taxon>
        <taxon>Sebacinales</taxon>
        <taxon>Serendipitaceae</taxon>
        <taxon>Serendipita</taxon>
    </lineage>
</organism>
<keyword evidence="2" id="KW-1185">Reference proteome</keyword>
<dbReference type="EMBL" id="KN824284">
    <property type="protein sequence ID" value="KIM30650.1"/>
    <property type="molecule type" value="Genomic_DNA"/>
</dbReference>
<dbReference type="Proteomes" id="UP000054097">
    <property type="component" value="Unassembled WGS sequence"/>
</dbReference>